<reference evidence="2" key="1">
    <citation type="journal article" date="2020" name="bioRxiv">
        <title>Chromosome-level reference genome of the European wasp spider Argiope bruennichi: a resource for studies on range expansion and evolutionary adaptation.</title>
        <authorList>
            <person name="Sheffer M.M."/>
            <person name="Hoppe A."/>
            <person name="Krehenwinkel H."/>
            <person name="Uhl G."/>
            <person name="Kuss A.W."/>
            <person name="Jensen L."/>
            <person name="Jensen C."/>
            <person name="Gillespie R.G."/>
            <person name="Hoff K.J."/>
            <person name="Prost S."/>
        </authorList>
    </citation>
    <scope>NUCLEOTIDE SEQUENCE</scope>
</reference>
<accession>A0A8T0FBI1</accession>
<evidence type="ECO:0000256" key="1">
    <source>
        <dbReference type="SAM" id="MobiDB-lite"/>
    </source>
</evidence>
<dbReference type="EMBL" id="JABXBU010000012">
    <property type="protein sequence ID" value="KAF8788634.1"/>
    <property type="molecule type" value="Genomic_DNA"/>
</dbReference>
<evidence type="ECO:0000313" key="2">
    <source>
        <dbReference type="EMBL" id="KAF8788634.1"/>
    </source>
</evidence>
<protein>
    <submittedName>
        <fullName evidence="2">Uncharacterized protein</fullName>
    </submittedName>
</protein>
<gene>
    <name evidence="2" type="ORF">HNY73_006655</name>
</gene>
<dbReference type="Proteomes" id="UP000807504">
    <property type="component" value="Unassembled WGS sequence"/>
</dbReference>
<organism evidence="2 3">
    <name type="scientific">Argiope bruennichi</name>
    <name type="common">Wasp spider</name>
    <name type="synonym">Aranea bruennichi</name>
    <dbReference type="NCBI Taxonomy" id="94029"/>
    <lineage>
        <taxon>Eukaryota</taxon>
        <taxon>Metazoa</taxon>
        <taxon>Ecdysozoa</taxon>
        <taxon>Arthropoda</taxon>
        <taxon>Chelicerata</taxon>
        <taxon>Arachnida</taxon>
        <taxon>Araneae</taxon>
        <taxon>Araneomorphae</taxon>
        <taxon>Entelegynae</taxon>
        <taxon>Araneoidea</taxon>
        <taxon>Araneidae</taxon>
        <taxon>Argiope</taxon>
    </lineage>
</organism>
<proteinExistence type="predicted"/>
<sequence>MRSRQVQAQRGKRRDLFAAVKRVTFPLNSSVRRYRLVFVGSLFFRERSNGERDNDVERGGAPYASEVSSEGSDTGRLCIRRRRPAILYHYEPKLKFDVEAI</sequence>
<dbReference type="AlphaFoldDB" id="A0A8T0FBI1"/>
<comment type="caution">
    <text evidence="2">The sequence shown here is derived from an EMBL/GenBank/DDBJ whole genome shotgun (WGS) entry which is preliminary data.</text>
</comment>
<reference evidence="2" key="2">
    <citation type="submission" date="2020-06" db="EMBL/GenBank/DDBJ databases">
        <authorList>
            <person name="Sheffer M."/>
        </authorList>
    </citation>
    <scope>NUCLEOTIDE SEQUENCE</scope>
</reference>
<feature type="region of interest" description="Disordered" evidence="1">
    <location>
        <begin position="51"/>
        <end position="71"/>
    </location>
</feature>
<keyword evidence="3" id="KW-1185">Reference proteome</keyword>
<evidence type="ECO:0000313" key="3">
    <source>
        <dbReference type="Proteomes" id="UP000807504"/>
    </source>
</evidence>
<name>A0A8T0FBI1_ARGBR</name>